<dbReference type="Pfam" id="PF01261">
    <property type="entry name" value="AP_endonuc_2"/>
    <property type="match status" value="1"/>
</dbReference>
<dbReference type="SUPFAM" id="SSF51658">
    <property type="entry name" value="Xylose isomerase-like"/>
    <property type="match status" value="1"/>
</dbReference>
<gene>
    <name evidence="2" type="ORF">J2S19_003446</name>
</gene>
<feature type="domain" description="Xylose isomerase-like TIM barrel" evidence="1">
    <location>
        <begin position="24"/>
        <end position="261"/>
    </location>
</feature>
<dbReference type="EMBL" id="JAUSUD010000018">
    <property type="protein sequence ID" value="MDQ0232159.1"/>
    <property type="molecule type" value="Genomic_DNA"/>
</dbReference>
<keyword evidence="2" id="KW-0413">Isomerase</keyword>
<evidence type="ECO:0000313" key="2">
    <source>
        <dbReference type="EMBL" id="MDQ0232159.1"/>
    </source>
</evidence>
<sequence length="275" mass="30869">MKSEICYSDLPLLMRNIEGNVDVLIENGAEKIELLMDGERWNDMELLFASLAPKLKEKAVGYTVHPPAWDTNLTSENKAIRSASFSEYKKAIEFAGLIQASHVVIHPGFCFSPVFNRELAKQRAFEAIGELCEVARPLQVKLAVENVGYNGESLFTQEEFISFLDSLDDTAGYLLDVGHAHLNDWDIPAVIKAIGDRLLAVHLHDNKGNADDHLPIGEGTIEWEPIFETLREYTKECQLILEYAPGTSLDALREGKELLKKELQLKKADLLVDPY</sequence>
<dbReference type="PANTHER" id="PTHR12110">
    <property type="entry name" value="HYDROXYPYRUVATE ISOMERASE"/>
    <property type="match status" value="1"/>
</dbReference>
<comment type="caution">
    <text evidence="2">The sequence shown here is derived from an EMBL/GenBank/DDBJ whole genome shotgun (WGS) entry which is preliminary data.</text>
</comment>
<reference evidence="2 3" key="1">
    <citation type="submission" date="2023-07" db="EMBL/GenBank/DDBJ databases">
        <title>Genomic Encyclopedia of Type Strains, Phase IV (KMG-IV): sequencing the most valuable type-strain genomes for metagenomic binning, comparative biology and taxonomic classification.</title>
        <authorList>
            <person name="Goeker M."/>
        </authorList>
    </citation>
    <scope>NUCLEOTIDE SEQUENCE [LARGE SCALE GENOMIC DNA]</scope>
    <source>
        <strain evidence="2 3">DSM 29005</strain>
    </source>
</reference>
<dbReference type="RefSeq" id="WP_307344176.1">
    <property type="nucleotide sequence ID" value="NZ_JAUSUD010000018.1"/>
</dbReference>
<dbReference type="GO" id="GO:0016853">
    <property type="term" value="F:isomerase activity"/>
    <property type="evidence" value="ECO:0007669"/>
    <property type="project" value="UniProtKB-KW"/>
</dbReference>
<dbReference type="InterPro" id="IPR036237">
    <property type="entry name" value="Xyl_isomerase-like_sf"/>
</dbReference>
<accession>A0ABT9ZJV5</accession>
<dbReference type="InterPro" id="IPR050312">
    <property type="entry name" value="IolE/XylAMocC-like"/>
</dbReference>
<evidence type="ECO:0000259" key="1">
    <source>
        <dbReference type="Pfam" id="PF01261"/>
    </source>
</evidence>
<proteinExistence type="predicted"/>
<dbReference type="InterPro" id="IPR013022">
    <property type="entry name" value="Xyl_isomerase-like_TIM-brl"/>
</dbReference>
<dbReference type="PANTHER" id="PTHR12110:SF21">
    <property type="entry name" value="XYLOSE ISOMERASE-LIKE TIM BARREL DOMAIN-CONTAINING PROTEIN"/>
    <property type="match status" value="1"/>
</dbReference>
<dbReference type="Proteomes" id="UP001234495">
    <property type="component" value="Unassembled WGS sequence"/>
</dbReference>
<keyword evidence="3" id="KW-1185">Reference proteome</keyword>
<organism evidence="2 3">
    <name type="scientific">Metabacillus malikii</name>
    <dbReference type="NCBI Taxonomy" id="1504265"/>
    <lineage>
        <taxon>Bacteria</taxon>
        <taxon>Bacillati</taxon>
        <taxon>Bacillota</taxon>
        <taxon>Bacilli</taxon>
        <taxon>Bacillales</taxon>
        <taxon>Bacillaceae</taxon>
        <taxon>Metabacillus</taxon>
    </lineage>
</organism>
<protein>
    <submittedName>
        <fullName evidence="2">Sugar phosphate isomerase/epimerase</fullName>
    </submittedName>
</protein>
<evidence type="ECO:0000313" key="3">
    <source>
        <dbReference type="Proteomes" id="UP001234495"/>
    </source>
</evidence>
<dbReference type="Gene3D" id="3.20.20.150">
    <property type="entry name" value="Divalent-metal-dependent TIM barrel enzymes"/>
    <property type="match status" value="1"/>
</dbReference>
<name>A0ABT9ZJV5_9BACI</name>